<evidence type="ECO:0000256" key="8">
    <source>
        <dbReference type="ARBA" id="ARBA00023125"/>
    </source>
</evidence>
<dbReference type="PROSITE" id="PS00028">
    <property type="entry name" value="ZINC_FINGER_C2H2_1"/>
    <property type="match status" value="8"/>
</dbReference>
<comment type="similarity">
    <text evidence="2">Belongs to the krueppel C2H2-type zinc-finger protein family.</text>
</comment>
<dbReference type="GO" id="GO:0000978">
    <property type="term" value="F:RNA polymerase II cis-regulatory region sequence-specific DNA binding"/>
    <property type="evidence" value="ECO:0007669"/>
    <property type="project" value="TreeGrafter"/>
</dbReference>
<dbReference type="SMART" id="SM00355">
    <property type="entry name" value="ZnF_C2H2"/>
    <property type="match status" value="9"/>
</dbReference>
<name>A0A2J7Q3D8_9NEOP</name>
<comment type="caution">
    <text evidence="14">The sequence shown here is derived from an EMBL/GenBank/DDBJ whole genome shotgun (WGS) entry which is preliminary data.</text>
</comment>
<evidence type="ECO:0000256" key="9">
    <source>
        <dbReference type="ARBA" id="ARBA00023163"/>
    </source>
</evidence>
<keyword evidence="6" id="KW-0862">Zinc</keyword>
<organism evidence="14 15">
    <name type="scientific">Cryptotermes secundus</name>
    <dbReference type="NCBI Taxonomy" id="105785"/>
    <lineage>
        <taxon>Eukaryota</taxon>
        <taxon>Metazoa</taxon>
        <taxon>Ecdysozoa</taxon>
        <taxon>Arthropoda</taxon>
        <taxon>Hexapoda</taxon>
        <taxon>Insecta</taxon>
        <taxon>Pterygota</taxon>
        <taxon>Neoptera</taxon>
        <taxon>Polyneoptera</taxon>
        <taxon>Dictyoptera</taxon>
        <taxon>Blattodea</taxon>
        <taxon>Blattoidea</taxon>
        <taxon>Termitoidae</taxon>
        <taxon>Kalotermitidae</taxon>
        <taxon>Cryptotermitinae</taxon>
        <taxon>Cryptotermes</taxon>
    </lineage>
</organism>
<evidence type="ECO:0000256" key="10">
    <source>
        <dbReference type="ARBA" id="ARBA00023242"/>
    </source>
</evidence>
<keyword evidence="9" id="KW-0804">Transcription</keyword>
<evidence type="ECO:0000256" key="3">
    <source>
        <dbReference type="ARBA" id="ARBA00022723"/>
    </source>
</evidence>
<evidence type="ECO:0000256" key="7">
    <source>
        <dbReference type="ARBA" id="ARBA00023015"/>
    </source>
</evidence>
<feature type="domain" description="C2H2-type" evidence="13">
    <location>
        <begin position="219"/>
        <end position="245"/>
    </location>
</feature>
<sequence>MFNIHRSCVMSYEEEILKADELGKEDCILEPEVIVTVKEEVKDGEDTGSSVSATPRDNAISSNENFEFVVVKDEPQDDISGGEEDGLSIEITEGNALGASEHGLISQQGKTCEDDQVKSNKGNSVPQSMVGAAEMHDGSQQTAPQTIEEPLAGPSTSGVEKMIPEISQNDIKPVGMHKSSSIGLKRTIGKFICKHCGNIFETFVEFEVHVKTHISEKPFTCPCGRSYMHKGHLKEHMLTHTDRKPHICSECGKSFAHKGDLTIHMRIHTGEKPYSCTECGKSFVQGGQLKMHMRTHTGEKPYSCSVCGKSFVQKHNMLDHMFLHTGEKPYSCTLCGRSFVQGCHLKDHMKTHSGEKPHSCSFCGKSFLQNSDLRVHVRGHTGEKPFSCTQCGKNFARSGVLKRHMLTHTGEKPYKCSLCGKQYTQSSKLKRHMMILHNKKEITSETPKVILLPSLCNREEIQHEDSNGESVIPDRKDSISKECILPH</sequence>
<evidence type="ECO:0000256" key="2">
    <source>
        <dbReference type="ARBA" id="ARBA00006991"/>
    </source>
</evidence>
<dbReference type="GO" id="GO:0001817">
    <property type="term" value="P:regulation of cytokine production"/>
    <property type="evidence" value="ECO:0007669"/>
    <property type="project" value="TreeGrafter"/>
</dbReference>
<keyword evidence="5 11" id="KW-0863">Zinc-finger</keyword>
<comment type="subcellular location">
    <subcellularLocation>
        <location evidence="1">Nucleus</location>
    </subcellularLocation>
</comment>
<keyword evidence="10" id="KW-0539">Nucleus</keyword>
<dbReference type="FunFam" id="3.30.160.60:FF:002716">
    <property type="entry name" value="Zinc finger protein 212"/>
    <property type="match status" value="1"/>
</dbReference>
<dbReference type="AlphaFoldDB" id="A0A2J7Q3D8"/>
<dbReference type="OrthoDB" id="8117402at2759"/>
<feature type="domain" description="C2H2-type" evidence="13">
    <location>
        <begin position="414"/>
        <end position="442"/>
    </location>
</feature>
<dbReference type="InParanoid" id="A0A2J7Q3D8"/>
<dbReference type="SUPFAM" id="SSF57667">
    <property type="entry name" value="beta-beta-alpha zinc fingers"/>
    <property type="match status" value="5"/>
</dbReference>
<dbReference type="GO" id="GO:0002682">
    <property type="term" value="P:regulation of immune system process"/>
    <property type="evidence" value="ECO:0007669"/>
    <property type="project" value="TreeGrafter"/>
</dbReference>
<keyword evidence="8" id="KW-0238">DNA-binding</keyword>
<gene>
    <name evidence="14" type="primary">ZG57_5</name>
    <name evidence="14" type="ORF">B7P43_G09137</name>
</gene>
<accession>A0A2J7Q3D8</accession>
<evidence type="ECO:0000313" key="15">
    <source>
        <dbReference type="Proteomes" id="UP000235965"/>
    </source>
</evidence>
<keyword evidence="7" id="KW-0805">Transcription regulation</keyword>
<dbReference type="PANTHER" id="PTHR24399">
    <property type="entry name" value="ZINC FINGER AND BTB DOMAIN-CONTAINING"/>
    <property type="match status" value="1"/>
</dbReference>
<evidence type="ECO:0000256" key="6">
    <source>
        <dbReference type="ARBA" id="ARBA00022833"/>
    </source>
</evidence>
<feature type="domain" description="C2H2-type" evidence="13">
    <location>
        <begin position="246"/>
        <end position="273"/>
    </location>
</feature>
<dbReference type="PANTHER" id="PTHR24399:SF54">
    <property type="entry name" value="GASTRULA ZINC FINGER PROTEIN XLCGF26.1-LIKE-RELATED"/>
    <property type="match status" value="1"/>
</dbReference>
<feature type="domain" description="C2H2-type" evidence="13">
    <location>
        <begin position="386"/>
        <end position="413"/>
    </location>
</feature>
<dbReference type="FunFam" id="3.30.160.60:FF:000100">
    <property type="entry name" value="Zinc finger 45-like"/>
    <property type="match status" value="2"/>
</dbReference>
<proteinExistence type="inferred from homology"/>
<protein>
    <submittedName>
        <fullName evidence="14">Gastrula zinc finger protein XlCGF57.1</fullName>
    </submittedName>
</protein>
<keyword evidence="4" id="KW-0677">Repeat</keyword>
<dbReference type="InterPro" id="IPR013087">
    <property type="entry name" value="Znf_C2H2_type"/>
</dbReference>
<reference evidence="14 15" key="1">
    <citation type="submission" date="2017-12" db="EMBL/GenBank/DDBJ databases">
        <title>Hemimetabolous genomes reveal molecular basis of termite eusociality.</title>
        <authorList>
            <person name="Harrison M.C."/>
            <person name="Jongepier E."/>
            <person name="Robertson H.M."/>
            <person name="Arning N."/>
            <person name="Bitard-Feildel T."/>
            <person name="Chao H."/>
            <person name="Childers C.P."/>
            <person name="Dinh H."/>
            <person name="Doddapaneni H."/>
            <person name="Dugan S."/>
            <person name="Gowin J."/>
            <person name="Greiner C."/>
            <person name="Han Y."/>
            <person name="Hu H."/>
            <person name="Hughes D.S.T."/>
            <person name="Huylmans A.-K."/>
            <person name="Kemena C."/>
            <person name="Kremer L.P.M."/>
            <person name="Lee S.L."/>
            <person name="Lopez-Ezquerra A."/>
            <person name="Mallet L."/>
            <person name="Monroy-Kuhn J.M."/>
            <person name="Moser A."/>
            <person name="Murali S.C."/>
            <person name="Muzny D.M."/>
            <person name="Otani S."/>
            <person name="Piulachs M.-D."/>
            <person name="Poelchau M."/>
            <person name="Qu J."/>
            <person name="Schaub F."/>
            <person name="Wada-Katsumata A."/>
            <person name="Worley K.C."/>
            <person name="Xie Q."/>
            <person name="Ylla G."/>
            <person name="Poulsen M."/>
            <person name="Gibbs R.A."/>
            <person name="Schal C."/>
            <person name="Richards S."/>
            <person name="Belles X."/>
            <person name="Korb J."/>
            <person name="Bornberg-Bauer E."/>
        </authorList>
    </citation>
    <scope>NUCLEOTIDE SEQUENCE [LARGE SCALE GENOMIC DNA]</scope>
    <source>
        <tissue evidence="14">Whole body</tissue>
    </source>
</reference>
<dbReference type="PROSITE" id="PS50157">
    <property type="entry name" value="ZINC_FINGER_C2H2_2"/>
    <property type="match status" value="9"/>
</dbReference>
<dbReference type="Proteomes" id="UP000235965">
    <property type="component" value="Unassembled WGS sequence"/>
</dbReference>
<dbReference type="Pfam" id="PF13465">
    <property type="entry name" value="zf-H2C2_2"/>
    <property type="match status" value="1"/>
</dbReference>
<feature type="domain" description="C2H2-type" evidence="13">
    <location>
        <begin position="191"/>
        <end position="218"/>
    </location>
</feature>
<evidence type="ECO:0000256" key="5">
    <source>
        <dbReference type="ARBA" id="ARBA00022771"/>
    </source>
</evidence>
<feature type="domain" description="C2H2-type" evidence="13">
    <location>
        <begin position="302"/>
        <end position="329"/>
    </location>
</feature>
<dbReference type="GO" id="GO:0001227">
    <property type="term" value="F:DNA-binding transcription repressor activity, RNA polymerase II-specific"/>
    <property type="evidence" value="ECO:0007669"/>
    <property type="project" value="TreeGrafter"/>
</dbReference>
<evidence type="ECO:0000256" key="1">
    <source>
        <dbReference type="ARBA" id="ARBA00004123"/>
    </source>
</evidence>
<feature type="domain" description="C2H2-type" evidence="13">
    <location>
        <begin position="330"/>
        <end position="357"/>
    </location>
</feature>
<dbReference type="FunFam" id="3.30.160.60:FF:000671">
    <property type="entry name" value="Zinc finger protein 26"/>
    <property type="match status" value="1"/>
</dbReference>
<dbReference type="FunFam" id="3.30.160.60:FF:000912">
    <property type="entry name" value="Zinc finger protein 660"/>
    <property type="match status" value="1"/>
</dbReference>
<dbReference type="GO" id="GO:0005654">
    <property type="term" value="C:nucleoplasm"/>
    <property type="evidence" value="ECO:0007669"/>
    <property type="project" value="TreeGrafter"/>
</dbReference>
<evidence type="ECO:0000313" key="14">
    <source>
        <dbReference type="EMBL" id="PNF23096.1"/>
    </source>
</evidence>
<feature type="domain" description="C2H2-type" evidence="13">
    <location>
        <begin position="358"/>
        <end position="385"/>
    </location>
</feature>
<dbReference type="EMBL" id="NEVH01019068">
    <property type="protein sequence ID" value="PNF23096.1"/>
    <property type="molecule type" value="Genomic_DNA"/>
</dbReference>
<keyword evidence="3" id="KW-0479">Metal-binding</keyword>
<evidence type="ECO:0000256" key="12">
    <source>
        <dbReference type="SAM" id="MobiDB-lite"/>
    </source>
</evidence>
<dbReference type="FunFam" id="3.30.160.60:FF:001370">
    <property type="entry name" value="Zinc finger protein"/>
    <property type="match status" value="1"/>
</dbReference>
<dbReference type="FunFam" id="3.30.160.60:FF:000358">
    <property type="entry name" value="zinc finger protein 24"/>
    <property type="match status" value="1"/>
</dbReference>
<evidence type="ECO:0000259" key="13">
    <source>
        <dbReference type="PROSITE" id="PS50157"/>
    </source>
</evidence>
<feature type="domain" description="C2H2-type" evidence="13">
    <location>
        <begin position="274"/>
        <end position="301"/>
    </location>
</feature>
<keyword evidence="15" id="KW-1185">Reference proteome</keyword>
<dbReference type="Gene3D" id="3.30.160.60">
    <property type="entry name" value="Classic Zinc Finger"/>
    <property type="match status" value="8"/>
</dbReference>
<dbReference type="InterPro" id="IPR036236">
    <property type="entry name" value="Znf_C2H2_sf"/>
</dbReference>
<dbReference type="FunFam" id="3.30.160.60:FF:002343">
    <property type="entry name" value="Zinc finger protein 33A"/>
    <property type="match status" value="1"/>
</dbReference>
<evidence type="ECO:0000256" key="11">
    <source>
        <dbReference type="PROSITE-ProRule" id="PRU00042"/>
    </source>
</evidence>
<dbReference type="GO" id="GO:0008270">
    <property type="term" value="F:zinc ion binding"/>
    <property type="evidence" value="ECO:0007669"/>
    <property type="project" value="UniProtKB-KW"/>
</dbReference>
<dbReference type="Pfam" id="PF00096">
    <property type="entry name" value="zf-C2H2"/>
    <property type="match status" value="5"/>
</dbReference>
<evidence type="ECO:0000256" key="4">
    <source>
        <dbReference type="ARBA" id="ARBA00022737"/>
    </source>
</evidence>
<feature type="region of interest" description="Disordered" evidence="12">
    <location>
        <begin position="136"/>
        <end position="159"/>
    </location>
</feature>
<dbReference type="STRING" id="105785.A0A2J7Q3D8"/>